<proteinExistence type="predicted"/>
<evidence type="ECO:0000256" key="1">
    <source>
        <dbReference type="SAM" id="MobiDB-lite"/>
    </source>
</evidence>
<keyword evidence="3" id="KW-1185">Reference proteome</keyword>
<feature type="compositionally biased region" description="Basic and acidic residues" evidence="1">
    <location>
        <begin position="126"/>
        <end position="144"/>
    </location>
</feature>
<feature type="non-terminal residue" evidence="2">
    <location>
        <position position="1"/>
    </location>
</feature>
<organism evidence="2 3">
    <name type="scientific">Perkinsus olseni</name>
    <name type="common">Perkinsus atlanticus</name>
    <dbReference type="NCBI Taxonomy" id="32597"/>
    <lineage>
        <taxon>Eukaryota</taxon>
        <taxon>Sar</taxon>
        <taxon>Alveolata</taxon>
        <taxon>Perkinsozoa</taxon>
        <taxon>Perkinsea</taxon>
        <taxon>Perkinsida</taxon>
        <taxon>Perkinsidae</taxon>
        <taxon>Perkinsus</taxon>
    </lineage>
</organism>
<dbReference type="AlphaFoldDB" id="A0A7J6Q227"/>
<evidence type="ECO:0000313" key="2">
    <source>
        <dbReference type="EMBL" id="KAF4702192.1"/>
    </source>
</evidence>
<dbReference type="EMBL" id="JABANO010036219">
    <property type="protein sequence ID" value="KAF4702192.1"/>
    <property type="molecule type" value="Genomic_DNA"/>
</dbReference>
<protein>
    <submittedName>
        <fullName evidence="2">Uncharacterized protein</fullName>
    </submittedName>
</protein>
<accession>A0A7J6Q227</accession>
<sequence length="144" mass="16070">VAINAVTGTSIARSVQENAIREGRVASGSSYGWKPYERPEVADLTLHYEGGRCDGRERLRNDAALSDFVEELRNGTCPTERLRMEFDEVIERPSMSLFTRIEELQGDPSMVKSLGPVYNISPQTLRNDRSEPHEGTLEKTADGL</sequence>
<evidence type="ECO:0000313" key="3">
    <source>
        <dbReference type="Proteomes" id="UP000553632"/>
    </source>
</evidence>
<comment type="caution">
    <text evidence="2">The sequence shown here is derived from an EMBL/GenBank/DDBJ whole genome shotgun (WGS) entry which is preliminary data.</text>
</comment>
<dbReference type="Proteomes" id="UP000553632">
    <property type="component" value="Unassembled WGS sequence"/>
</dbReference>
<feature type="region of interest" description="Disordered" evidence="1">
    <location>
        <begin position="121"/>
        <end position="144"/>
    </location>
</feature>
<feature type="non-terminal residue" evidence="2">
    <location>
        <position position="144"/>
    </location>
</feature>
<name>A0A7J6Q227_PEROL</name>
<reference evidence="2 3" key="1">
    <citation type="submission" date="2020-04" db="EMBL/GenBank/DDBJ databases">
        <title>Perkinsus olseni comparative genomics.</title>
        <authorList>
            <person name="Bogema D.R."/>
        </authorList>
    </citation>
    <scope>NUCLEOTIDE SEQUENCE [LARGE SCALE GENOMIC DNA]</scope>
    <source>
        <strain evidence="2 3">ATCC PRA-207</strain>
    </source>
</reference>
<gene>
    <name evidence="2" type="ORF">FOZ63_011335</name>
</gene>